<dbReference type="Pfam" id="PF21722">
    <property type="entry name" value="Gly_rich_2"/>
    <property type="match status" value="1"/>
</dbReference>
<dbReference type="AlphaFoldDB" id="G5IF39"/>
<organism evidence="3 4">
    <name type="scientific">Hungatella hathewayi WAL-18680</name>
    <dbReference type="NCBI Taxonomy" id="742737"/>
    <lineage>
        <taxon>Bacteria</taxon>
        <taxon>Bacillati</taxon>
        <taxon>Bacillota</taxon>
        <taxon>Clostridia</taxon>
        <taxon>Lachnospirales</taxon>
        <taxon>Lachnospiraceae</taxon>
        <taxon>Hungatella</taxon>
    </lineage>
</organism>
<proteinExistence type="predicted"/>
<dbReference type="RefSeq" id="WP_006780096.1">
    <property type="nucleotide sequence ID" value="NZ_JH379027.1"/>
</dbReference>
<evidence type="ECO:0000256" key="1">
    <source>
        <dbReference type="SAM" id="MobiDB-lite"/>
    </source>
</evidence>
<evidence type="ECO:0000259" key="2">
    <source>
        <dbReference type="Pfam" id="PF21722"/>
    </source>
</evidence>
<dbReference type="EMBL" id="ADLN01000043">
    <property type="protein sequence ID" value="EHI59878.1"/>
    <property type="molecule type" value="Genomic_DNA"/>
</dbReference>
<feature type="domain" description="Glycine-rich" evidence="2">
    <location>
        <begin position="250"/>
        <end position="479"/>
    </location>
</feature>
<feature type="non-terminal residue" evidence="3">
    <location>
        <position position="479"/>
    </location>
</feature>
<feature type="region of interest" description="Disordered" evidence="1">
    <location>
        <begin position="427"/>
        <end position="479"/>
    </location>
</feature>
<protein>
    <recommendedName>
        <fullName evidence="2">Glycine-rich domain-containing protein</fullName>
    </recommendedName>
</protein>
<feature type="compositionally biased region" description="Gly residues" evidence="1">
    <location>
        <begin position="427"/>
        <end position="447"/>
    </location>
</feature>
<sequence length="479" mass="47600">MGNICINIGGGGGITSDDVTTTRDNVLTGFKTLMKDSNDEPVEGTIPVYHGNVKAEAVYLDDNQVTFSSPYGYSRFLEDSEDMRTYRTYGELAGALGLNANKVAVNNTVLGVAGTYKGLGNATAAQVLSGYTFSSSNISNGTGTLSISSVVSFRIAQYSNLTLIASWALPSRGPWSGIRVVCKQGGYPSNANDGTLFYEGSGTSAYKTLAAGVWYFTAWNYITTNTGRLYGSYVQASANNVVVHGQQVFTSSGTFTVPTGITSIDLFGVGGGCGGHAYRTNADESDGIAGGGGGGYTTTVRNLSVAPGQVLNINIGAGGAGGIVPSRKPWDPLKASSGGNTTISRNGAELLAAAGGQSYAPWGINAPSTIYGSNGGSGGGGGGRSITAHGGYDGSDGQGTASYVGKGQHTTTRAFAESSNTLYAGGGGCGAQSRSGGNGGAGGGGNGQSYSNYGTAGVAGTGGGGGGGVNASGSPGGGG</sequence>
<evidence type="ECO:0000313" key="3">
    <source>
        <dbReference type="EMBL" id="EHI59878.1"/>
    </source>
</evidence>
<feature type="compositionally biased region" description="Gly residues" evidence="1">
    <location>
        <begin position="457"/>
        <end position="479"/>
    </location>
</feature>
<evidence type="ECO:0000313" key="4">
    <source>
        <dbReference type="Proteomes" id="UP000005384"/>
    </source>
</evidence>
<keyword evidence="4" id="KW-1185">Reference proteome</keyword>
<dbReference type="HOGENOM" id="CLU_571797_0_0_9"/>
<gene>
    <name evidence="3" type="ORF">HMPREF9473_02116</name>
</gene>
<dbReference type="Proteomes" id="UP000005384">
    <property type="component" value="Unassembled WGS sequence"/>
</dbReference>
<dbReference type="InterPro" id="IPR049304">
    <property type="entry name" value="Gly_rich_dom"/>
</dbReference>
<reference evidence="3 4" key="1">
    <citation type="submission" date="2011-08" db="EMBL/GenBank/DDBJ databases">
        <title>The Genome Sequence of Clostridium hathewayi WAL-18680.</title>
        <authorList>
            <consortium name="The Broad Institute Genome Sequencing Platform"/>
            <person name="Earl A."/>
            <person name="Ward D."/>
            <person name="Feldgarden M."/>
            <person name="Gevers D."/>
            <person name="Finegold S.M."/>
            <person name="Summanen P.H."/>
            <person name="Molitoris D.R."/>
            <person name="Song M."/>
            <person name="Daigneault M."/>
            <person name="Allen-Vercoe E."/>
            <person name="Young S.K."/>
            <person name="Zeng Q."/>
            <person name="Gargeya S."/>
            <person name="Fitzgerald M."/>
            <person name="Haas B."/>
            <person name="Abouelleil A."/>
            <person name="Alvarado L."/>
            <person name="Arachchi H.M."/>
            <person name="Berlin A."/>
            <person name="Brown A."/>
            <person name="Chapman S.B."/>
            <person name="Chen Z."/>
            <person name="Dunbar C."/>
            <person name="Freedman E."/>
            <person name="Gearin G."/>
            <person name="Gellesch M."/>
            <person name="Goldberg J."/>
            <person name="Griggs A."/>
            <person name="Gujja S."/>
            <person name="Heiman D."/>
            <person name="Howarth C."/>
            <person name="Larson L."/>
            <person name="Lui A."/>
            <person name="MacDonald P.J.P."/>
            <person name="Montmayeur A."/>
            <person name="Murphy C."/>
            <person name="Neiman D."/>
            <person name="Pearson M."/>
            <person name="Priest M."/>
            <person name="Roberts A."/>
            <person name="Saif S."/>
            <person name="Shea T."/>
            <person name="Shenoy N."/>
            <person name="Sisk P."/>
            <person name="Stolte C."/>
            <person name="Sykes S."/>
            <person name="Wortman J."/>
            <person name="Nusbaum C."/>
            <person name="Birren B."/>
        </authorList>
    </citation>
    <scope>NUCLEOTIDE SEQUENCE [LARGE SCALE GENOMIC DNA]</scope>
    <source>
        <strain evidence="3 4">WAL-18680</strain>
    </source>
</reference>
<name>G5IF39_9FIRM</name>
<accession>G5IF39</accession>
<comment type="caution">
    <text evidence="3">The sequence shown here is derived from an EMBL/GenBank/DDBJ whole genome shotgun (WGS) entry which is preliminary data.</text>
</comment>